<dbReference type="AlphaFoldDB" id="A0A814KM15"/>
<reference evidence="2" key="1">
    <citation type="submission" date="2021-02" db="EMBL/GenBank/DDBJ databases">
        <authorList>
            <person name="Nowell W R."/>
        </authorList>
    </citation>
    <scope>NUCLEOTIDE SEQUENCE</scope>
    <source>
        <strain evidence="2">Ploen Becks lab</strain>
    </source>
</reference>
<accession>A0A814KM15</accession>
<organism evidence="2 3">
    <name type="scientific">Brachionus calyciflorus</name>
    <dbReference type="NCBI Taxonomy" id="104777"/>
    <lineage>
        <taxon>Eukaryota</taxon>
        <taxon>Metazoa</taxon>
        <taxon>Spiralia</taxon>
        <taxon>Gnathifera</taxon>
        <taxon>Rotifera</taxon>
        <taxon>Eurotatoria</taxon>
        <taxon>Monogononta</taxon>
        <taxon>Pseudotrocha</taxon>
        <taxon>Ploima</taxon>
        <taxon>Brachionidae</taxon>
        <taxon>Brachionus</taxon>
    </lineage>
</organism>
<sequence length="83" mass="9184">MSYNGQYNGRGPGPSGKPDLHFISKNSKASARDAARQAGSGPPIHHSAHEQGQRPHYHPADRKGDIIKNGQHFNYPQDTKFHK</sequence>
<dbReference type="OrthoDB" id="9990453at2759"/>
<proteinExistence type="predicted"/>
<gene>
    <name evidence="2" type="ORF">OXX778_LOCUS18903</name>
</gene>
<comment type="caution">
    <text evidence="2">The sequence shown here is derived from an EMBL/GenBank/DDBJ whole genome shotgun (WGS) entry which is preliminary data.</text>
</comment>
<dbReference type="EMBL" id="CAJNOC010005446">
    <property type="protein sequence ID" value="CAF1052658.1"/>
    <property type="molecule type" value="Genomic_DNA"/>
</dbReference>
<dbReference type="Proteomes" id="UP000663879">
    <property type="component" value="Unassembled WGS sequence"/>
</dbReference>
<evidence type="ECO:0000313" key="3">
    <source>
        <dbReference type="Proteomes" id="UP000663879"/>
    </source>
</evidence>
<name>A0A814KM15_9BILA</name>
<evidence type="ECO:0000313" key="2">
    <source>
        <dbReference type="EMBL" id="CAF1052658.1"/>
    </source>
</evidence>
<protein>
    <submittedName>
        <fullName evidence="2">Uncharacterized protein</fullName>
    </submittedName>
</protein>
<feature type="compositionally biased region" description="Basic and acidic residues" evidence="1">
    <location>
        <begin position="47"/>
        <end position="66"/>
    </location>
</feature>
<evidence type="ECO:0000256" key="1">
    <source>
        <dbReference type="SAM" id="MobiDB-lite"/>
    </source>
</evidence>
<feature type="region of interest" description="Disordered" evidence="1">
    <location>
        <begin position="1"/>
        <end position="83"/>
    </location>
</feature>
<keyword evidence="3" id="KW-1185">Reference proteome</keyword>